<dbReference type="Proteomes" id="UP001417504">
    <property type="component" value="Unassembled WGS sequence"/>
</dbReference>
<proteinExistence type="predicted"/>
<evidence type="ECO:0000313" key="1">
    <source>
        <dbReference type="EMBL" id="KAK9122970.1"/>
    </source>
</evidence>
<gene>
    <name evidence="1" type="ORF">Sjap_012572</name>
</gene>
<keyword evidence="2" id="KW-1185">Reference proteome</keyword>
<sequence length="61" mass="6745">MSLVEEMPVDCSQDEVLDAAPLYCGLYALPATTLITVKELSSYVFNVSFSALELMSSPHWM</sequence>
<comment type="caution">
    <text evidence="1">The sequence shown here is derived from an EMBL/GenBank/DDBJ whole genome shotgun (WGS) entry which is preliminary data.</text>
</comment>
<protein>
    <submittedName>
        <fullName evidence="1">Uncharacterized protein</fullName>
    </submittedName>
</protein>
<organism evidence="1 2">
    <name type="scientific">Stephania japonica</name>
    <dbReference type="NCBI Taxonomy" id="461633"/>
    <lineage>
        <taxon>Eukaryota</taxon>
        <taxon>Viridiplantae</taxon>
        <taxon>Streptophyta</taxon>
        <taxon>Embryophyta</taxon>
        <taxon>Tracheophyta</taxon>
        <taxon>Spermatophyta</taxon>
        <taxon>Magnoliopsida</taxon>
        <taxon>Ranunculales</taxon>
        <taxon>Menispermaceae</taxon>
        <taxon>Menispermoideae</taxon>
        <taxon>Cissampelideae</taxon>
        <taxon>Stephania</taxon>
    </lineage>
</organism>
<dbReference type="EMBL" id="JBBNAE010000005">
    <property type="protein sequence ID" value="KAK9122970.1"/>
    <property type="molecule type" value="Genomic_DNA"/>
</dbReference>
<accession>A0AAP0IXF9</accession>
<name>A0AAP0IXF9_9MAGN</name>
<dbReference type="AlphaFoldDB" id="A0AAP0IXF9"/>
<reference evidence="1 2" key="1">
    <citation type="submission" date="2024-01" db="EMBL/GenBank/DDBJ databases">
        <title>Genome assemblies of Stephania.</title>
        <authorList>
            <person name="Yang L."/>
        </authorList>
    </citation>
    <scope>NUCLEOTIDE SEQUENCE [LARGE SCALE GENOMIC DNA]</scope>
    <source>
        <strain evidence="1">QJT</strain>
        <tissue evidence="1">Leaf</tissue>
    </source>
</reference>
<evidence type="ECO:0000313" key="2">
    <source>
        <dbReference type="Proteomes" id="UP001417504"/>
    </source>
</evidence>